<dbReference type="EMBL" id="JBEFLD010000008">
    <property type="protein sequence ID" value="MEQ6291973.1"/>
    <property type="molecule type" value="Genomic_DNA"/>
</dbReference>
<dbReference type="PANTHER" id="PTHR30546">
    <property type="entry name" value="FLAVODOXIN-RELATED PROTEIN WRBA-RELATED"/>
    <property type="match status" value="1"/>
</dbReference>
<dbReference type="InterPro" id="IPR001226">
    <property type="entry name" value="Flavodoxin_CS"/>
</dbReference>
<evidence type="ECO:0000313" key="7">
    <source>
        <dbReference type="Proteomes" id="UP001433638"/>
    </source>
</evidence>
<dbReference type="PANTHER" id="PTHR30546:SF23">
    <property type="entry name" value="FLAVOPROTEIN-LIKE PROTEIN YCP4-RELATED"/>
    <property type="match status" value="1"/>
</dbReference>
<name>A0ABV1M717_9NEIS</name>
<dbReference type="Proteomes" id="UP001433638">
    <property type="component" value="Unassembled WGS sequence"/>
</dbReference>
<dbReference type="PROSITE" id="PS00201">
    <property type="entry name" value="FLAVODOXIN"/>
    <property type="match status" value="1"/>
</dbReference>
<evidence type="ECO:0000256" key="3">
    <source>
        <dbReference type="ARBA" id="ARBA00022643"/>
    </source>
</evidence>
<accession>A0ABV1M717</accession>
<evidence type="ECO:0000313" key="6">
    <source>
        <dbReference type="EMBL" id="MEQ6291973.1"/>
    </source>
</evidence>
<gene>
    <name evidence="6" type="ORF">ABNW52_15270</name>
</gene>
<dbReference type="Gene3D" id="3.40.50.360">
    <property type="match status" value="1"/>
</dbReference>
<dbReference type="SUPFAM" id="SSF52218">
    <property type="entry name" value="Flavoproteins"/>
    <property type="match status" value="1"/>
</dbReference>
<evidence type="ECO:0000256" key="1">
    <source>
        <dbReference type="ARBA" id="ARBA00001917"/>
    </source>
</evidence>
<comment type="cofactor">
    <cofactor evidence="1">
        <name>FMN</name>
        <dbReference type="ChEBI" id="CHEBI:58210"/>
    </cofactor>
</comment>
<dbReference type="Pfam" id="PF03358">
    <property type="entry name" value="FMN_red"/>
    <property type="match status" value="1"/>
</dbReference>
<sequence>MSTKLAVVYHSGYGHTAKLAEEVAAGARDYAEVALFAADDASQRLDELAAFDAIIFGAPTYMGSVSAGFKAFMDASSKVWYTQGWKDKIAAGFTVSNSPSGDKLNTLQQLSVFAAQHSMIWVGTGLLPGGVTGTQINRYGSSLGLMARTDNAPAEVTPDAADLESARLFGARIAQTAGRFAK</sequence>
<dbReference type="InterPro" id="IPR029039">
    <property type="entry name" value="Flavoprotein-like_sf"/>
</dbReference>
<protein>
    <recommendedName>
        <fullName evidence="4">Flavoprotein WrbA</fullName>
    </recommendedName>
</protein>
<dbReference type="PROSITE" id="PS50902">
    <property type="entry name" value="FLAVODOXIN_LIKE"/>
    <property type="match status" value="1"/>
</dbReference>
<keyword evidence="3" id="KW-0288">FMN</keyword>
<dbReference type="InterPro" id="IPR008254">
    <property type="entry name" value="Flavodoxin/NO_synth"/>
</dbReference>
<dbReference type="InterPro" id="IPR005025">
    <property type="entry name" value="FMN_Rdtase-like_dom"/>
</dbReference>
<comment type="caution">
    <text evidence="6">The sequence shown here is derived from an EMBL/GenBank/DDBJ whole genome shotgun (WGS) entry which is preliminary data.</text>
</comment>
<proteinExistence type="predicted"/>
<evidence type="ECO:0000256" key="4">
    <source>
        <dbReference type="ARBA" id="ARBA00029652"/>
    </source>
</evidence>
<organism evidence="6 7">
    <name type="scientific">Vogesella oryzagri</name>
    <dbReference type="NCBI Taxonomy" id="3160864"/>
    <lineage>
        <taxon>Bacteria</taxon>
        <taxon>Pseudomonadati</taxon>
        <taxon>Pseudomonadota</taxon>
        <taxon>Betaproteobacteria</taxon>
        <taxon>Neisseriales</taxon>
        <taxon>Chromobacteriaceae</taxon>
        <taxon>Vogesella</taxon>
    </lineage>
</organism>
<keyword evidence="2" id="KW-0285">Flavoprotein</keyword>
<reference evidence="6" key="1">
    <citation type="submission" date="2024-06" db="EMBL/GenBank/DDBJ databases">
        <title>Genome sequence of Vogesella sp. MAHUQ-64.</title>
        <authorList>
            <person name="Huq M.A."/>
        </authorList>
    </citation>
    <scope>NUCLEOTIDE SEQUENCE</scope>
    <source>
        <strain evidence="6">MAHUQ-64</strain>
    </source>
</reference>
<keyword evidence="7" id="KW-1185">Reference proteome</keyword>
<evidence type="ECO:0000256" key="2">
    <source>
        <dbReference type="ARBA" id="ARBA00022630"/>
    </source>
</evidence>
<dbReference type="RefSeq" id="WP_349589578.1">
    <property type="nucleotide sequence ID" value="NZ_JBEFLD010000008.1"/>
</dbReference>
<feature type="domain" description="Flavodoxin-like" evidence="5">
    <location>
        <begin position="5"/>
        <end position="174"/>
    </location>
</feature>
<evidence type="ECO:0000259" key="5">
    <source>
        <dbReference type="PROSITE" id="PS50902"/>
    </source>
</evidence>